<protein>
    <submittedName>
        <fullName evidence="1">Uncharacterized protein</fullName>
    </submittedName>
</protein>
<evidence type="ECO:0000313" key="1">
    <source>
        <dbReference type="EMBL" id="MPN44576.1"/>
    </source>
</evidence>
<organism evidence="1">
    <name type="scientific">bioreactor metagenome</name>
    <dbReference type="NCBI Taxonomy" id="1076179"/>
    <lineage>
        <taxon>unclassified sequences</taxon>
        <taxon>metagenomes</taxon>
        <taxon>ecological metagenomes</taxon>
    </lineage>
</organism>
<reference evidence="1" key="1">
    <citation type="submission" date="2019-08" db="EMBL/GenBank/DDBJ databases">
        <authorList>
            <person name="Kucharzyk K."/>
            <person name="Murdoch R.W."/>
            <person name="Higgins S."/>
            <person name="Loffler F."/>
        </authorList>
    </citation>
    <scope>NUCLEOTIDE SEQUENCE</scope>
</reference>
<sequence>MRHILAADVLRGHIGFGVAGHGFDLVQGIVQLFRRHTHGHRGGRDLIAIGVVGLVAVRGDGEPTQVSGQFHNI</sequence>
<accession>A0A645I147</accession>
<gene>
    <name evidence="1" type="ORF">SDC9_192141</name>
</gene>
<proteinExistence type="predicted"/>
<dbReference type="AlphaFoldDB" id="A0A645I147"/>
<name>A0A645I147_9ZZZZ</name>
<dbReference type="EMBL" id="VSSQ01103798">
    <property type="protein sequence ID" value="MPN44576.1"/>
    <property type="molecule type" value="Genomic_DNA"/>
</dbReference>
<comment type="caution">
    <text evidence="1">The sequence shown here is derived from an EMBL/GenBank/DDBJ whole genome shotgun (WGS) entry which is preliminary data.</text>
</comment>